<reference evidence="8 9" key="1">
    <citation type="submission" date="2018-03" db="EMBL/GenBank/DDBJ databases">
        <title>Genomic Encyclopedia of Archaeal and Bacterial Type Strains, Phase II (KMG-II): from individual species to whole genera.</title>
        <authorList>
            <person name="Goeker M."/>
        </authorList>
    </citation>
    <scope>NUCLEOTIDE SEQUENCE [LARGE SCALE GENOMIC DNA]</scope>
    <source>
        <strain evidence="8 9">DSM 28229</strain>
    </source>
</reference>
<keyword evidence="5" id="KW-0998">Cell outer membrane</keyword>
<dbReference type="Pfam" id="PF07980">
    <property type="entry name" value="SusD_RagB"/>
    <property type="match status" value="1"/>
</dbReference>
<evidence type="ECO:0000256" key="5">
    <source>
        <dbReference type="ARBA" id="ARBA00023237"/>
    </source>
</evidence>
<organism evidence="8 9">
    <name type="scientific">Sediminitomix flava</name>
    <dbReference type="NCBI Taxonomy" id="379075"/>
    <lineage>
        <taxon>Bacteria</taxon>
        <taxon>Pseudomonadati</taxon>
        <taxon>Bacteroidota</taxon>
        <taxon>Cytophagia</taxon>
        <taxon>Cytophagales</taxon>
        <taxon>Flammeovirgaceae</taxon>
        <taxon>Sediminitomix</taxon>
    </lineage>
</organism>
<dbReference type="InterPro" id="IPR033985">
    <property type="entry name" value="SusD-like_N"/>
</dbReference>
<accession>A0A315ZGM8</accession>
<comment type="subcellular location">
    <subcellularLocation>
        <location evidence="1">Cell outer membrane</location>
    </subcellularLocation>
</comment>
<comment type="caution">
    <text evidence="8">The sequence shown here is derived from an EMBL/GenBank/DDBJ whole genome shotgun (WGS) entry which is preliminary data.</text>
</comment>
<proteinExistence type="inferred from homology"/>
<dbReference type="SUPFAM" id="SSF48452">
    <property type="entry name" value="TPR-like"/>
    <property type="match status" value="1"/>
</dbReference>
<dbReference type="GO" id="GO:0009279">
    <property type="term" value="C:cell outer membrane"/>
    <property type="evidence" value="ECO:0007669"/>
    <property type="project" value="UniProtKB-SubCell"/>
</dbReference>
<keyword evidence="4" id="KW-0472">Membrane</keyword>
<dbReference type="Gene3D" id="1.25.40.390">
    <property type="match status" value="1"/>
</dbReference>
<dbReference type="Proteomes" id="UP000245535">
    <property type="component" value="Unassembled WGS sequence"/>
</dbReference>
<dbReference type="Pfam" id="PF14322">
    <property type="entry name" value="SusD-like_3"/>
    <property type="match status" value="1"/>
</dbReference>
<name>A0A315ZGM8_SEDFL</name>
<evidence type="ECO:0000259" key="7">
    <source>
        <dbReference type="Pfam" id="PF14322"/>
    </source>
</evidence>
<evidence type="ECO:0000256" key="3">
    <source>
        <dbReference type="ARBA" id="ARBA00022729"/>
    </source>
</evidence>
<evidence type="ECO:0000313" key="9">
    <source>
        <dbReference type="Proteomes" id="UP000245535"/>
    </source>
</evidence>
<protein>
    <submittedName>
        <fullName evidence="8">RagB/SusD domain-containing protein</fullName>
    </submittedName>
</protein>
<gene>
    <name evidence="8" type="ORF">BC781_1011126</name>
</gene>
<sequence length="454" mass="50207">MKKTYIYLLCSMLGTFGMTSCEEQLDLTPYSTIGENNFFENEDEIEAAVVGTYSALQDLTNIAWTMEGVVDDNSSPGSEGSYGDLDKFTNDPSTSFMNDYWGLSYSVISRANMVLANVDLIEDEAKRNALKAEVLFLRSYAYHNLVQLFGNVPLVTNVIAFDDYSFFDNVAASDIYEQIKVDLLFATENLPSSYGGDAEGRATKWAAKGIYAKVLLSSGDKSGAMQQLKDIIDSGEFSLMDDYASIFSSEMNQEVIFSTRYDAGNGEHQTFSYTFSSKGVFGGVKVTSEFLNIHEDGDLRAAASMAEDNGKVIINKYNSVGSIEQSGVDFVILRYADVLLLYAELANQATALDPMAIQYVNDIRDRAGLAALTFESQTQLDAAIALERRIELAFENHRWFDLLRYGNAIEVMKEHLAAEGIDSPISAHNLLFPIPQVQITLSRGQLVQNPGYTN</sequence>
<dbReference type="InterPro" id="IPR012944">
    <property type="entry name" value="SusD_RagB_dom"/>
</dbReference>
<dbReference type="OrthoDB" id="636214at2"/>
<keyword evidence="3" id="KW-0732">Signal</keyword>
<keyword evidence="9" id="KW-1185">Reference proteome</keyword>
<evidence type="ECO:0000259" key="6">
    <source>
        <dbReference type="Pfam" id="PF07980"/>
    </source>
</evidence>
<dbReference type="InterPro" id="IPR011990">
    <property type="entry name" value="TPR-like_helical_dom_sf"/>
</dbReference>
<evidence type="ECO:0000256" key="1">
    <source>
        <dbReference type="ARBA" id="ARBA00004442"/>
    </source>
</evidence>
<evidence type="ECO:0000256" key="2">
    <source>
        <dbReference type="ARBA" id="ARBA00006275"/>
    </source>
</evidence>
<evidence type="ECO:0000313" key="8">
    <source>
        <dbReference type="EMBL" id="PWJ44755.1"/>
    </source>
</evidence>
<feature type="domain" description="SusD-like N-terminal" evidence="7">
    <location>
        <begin position="25"/>
        <end position="216"/>
    </location>
</feature>
<dbReference type="CDD" id="cd08977">
    <property type="entry name" value="SusD"/>
    <property type="match status" value="1"/>
</dbReference>
<dbReference type="AlphaFoldDB" id="A0A315ZGM8"/>
<dbReference type="PROSITE" id="PS51257">
    <property type="entry name" value="PROKAR_LIPOPROTEIN"/>
    <property type="match status" value="1"/>
</dbReference>
<evidence type="ECO:0000256" key="4">
    <source>
        <dbReference type="ARBA" id="ARBA00023136"/>
    </source>
</evidence>
<dbReference type="EMBL" id="QGDO01000001">
    <property type="protein sequence ID" value="PWJ44755.1"/>
    <property type="molecule type" value="Genomic_DNA"/>
</dbReference>
<comment type="similarity">
    <text evidence="2">Belongs to the SusD family.</text>
</comment>
<feature type="domain" description="RagB/SusD" evidence="6">
    <location>
        <begin position="311"/>
        <end position="452"/>
    </location>
</feature>
<dbReference type="RefSeq" id="WP_109616227.1">
    <property type="nucleotide sequence ID" value="NZ_QGDO01000001.1"/>
</dbReference>